<gene>
    <name evidence="7" type="ORF">FHS89_002813</name>
</gene>
<evidence type="ECO:0000313" key="8">
    <source>
        <dbReference type="Proteomes" id="UP000553766"/>
    </source>
</evidence>
<protein>
    <submittedName>
        <fullName evidence="7">Acetyl-CoA synthetase</fullName>
        <ecNumber evidence="7">6.2.1.1</ecNumber>
    </submittedName>
</protein>
<dbReference type="RefSeq" id="WP_184012722.1">
    <property type="nucleotide sequence ID" value="NZ_JACIJS010000009.1"/>
</dbReference>
<proteinExistence type="inferred from homology"/>
<dbReference type="AlphaFoldDB" id="A0A840WQ10"/>
<dbReference type="GO" id="GO:0003987">
    <property type="term" value="F:acetate-CoA ligase activity"/>
    <property type="evidence" value="ECO:0007669"/>
    <property type="project" value="UniProtKB-EC"/>
</dbReference>
<dbReference type="InterPro" id="IPR051087">
    <property type="entry name" value="Mitochondrial_ACSM"/>
</dbReference>
<dbReference type="Gene3D" id="3.30.300.30">
    <property type="match status" value="1"/>
</dbReference>
<dbReference type="EMBL" id="JACIJS010000009">
    <property type="protein sequence ID" value="MBB5516771.1"/>
    <property type="molecule type" value="Genomic_DNA"/>
</dbReference>
<evidence type="ECO:0000256" key="1">
    <source>
        <dbReference type="ARBA" id="ARBA00006432"/>
    </source>
</evidence>
<dbReference type="Gene3D" id="3.40.50.12780">
    <property type="entry name" value="N-terminal domain of ligase-like"/>
    <property type="match status" value="1"/>
</dbReference>
<name>A0A840WQ10_9RHOB</name>
<dbReference type="InterPro" id="IPR042099">
    <property type="entry name" value="ANL_N_sf"/>
</dbReference>
<dbReference type="GO" id="GO:0005524">
    <property type="term" value="F:ATP binding"/>
    <property type="evidence" value="ECO:0007669"/>
    <property type="project" value="UniProtKB-KW"/>
</dbReference>
<dbReference type="GO" id="GO:0015645">
    <property type="term" value="F:fatty acid ligase activity"/>
    <property type="evidence" value="ECO:0007669"/>
    <property type="project" value="TreeGrafter"/>
</dbReference>
<organism evidence="7 8">
    <name type="scientific">Rubricella aquisinus</name>
    <dbReference type="NCBI Taxonomy" id="2028108"/>
    <lineage>
        <taxon>Bacteria</taxon>
        <taxon>Pseudomonadati</taxon>
        <taxon>Pseudomonadota</taxon>
        <taxon>Alphaproteobacteria</taxon>
        <taxon>Rhodobacterales</taxon>
        <taxon>Paracoccaceae</taxon>
        <taxon>Rubricella</taxon>
    </lineage>
</organism>
<dbReference type="Pfam" id="PF13193">
    <property type="entry name" value="AMP-binding_C"/>
    <property type="match status" value="1"/>
</dbReference>
<evidence type="ECO:0000256" key="2">
    <source>
        <dbReference type="ARBA" id="ARBA00022598"/>
    </source>
</evidence>
<dbReference type="PANTHER" id="PTHR43605">
    <property type="entry name" value="ACYL-COENZYME A SYNTHETASE"/>
    <property type="match status" value="1"/>
</dbReference>
<evidence type="ECO:0000256" key="4">
    <source>
        <dbReference type="ARBA" id="ARBA00022840"/>
    </source>
</evidence>
<evidence type="ECO:0000313" key="7">
    <source>
        <dbReference type="EMBL" id="MBB5516771.1"/>
    </source>
</evidence>
<sequence length="523" mass="55720">MLPQADTYEALTADFAWDIPARYNIGVDVCDRWAKAEPDRTAIIDMTQGVRNDISYATLRDLSNQFANLLTSLGVAAGDRIGILRPQSVETAAGHIAAWKLGGISMPLFSLFGEEALLSRLSDCGARAVITDAAGAALIAPLRARLPELAHVIVPEEIALGSYATDFAPADTGPDDPAILIYTSGTTGAPKGALHGHRVLLGHLPGVEMSHDLLPQRGDVLWTPADWAWIGGLLDVLMPGLHHGVPVVAARLPKFNAAACRDVIAGAGVRNVFFPPTALRMLKAEGMALPGLRTVACGGEPLGAEMLAWGQEALGVTINEFYGQTECNMVLSSCGALFSPRPGAIGRVVPGHDVAVIDTDEAGEGDIAIRRGSPVMMLEYWNNPEATAAKFRGEWLLTGDRGVAQDGFIRFVGRDDDVITSAGYRIGPAEIEDCLMRHDAVASVGVVGKPDPQRTEIVKAYVILRDGVAPDEATRDALKSHVKSKLAAYEYPREIAFVDSLPMTVTGKIIRKDLRARAAKEAG</sequence>
<comment type="caution">
    <text evidence="7">The sequence shown here is derived from an EMBL/GenBank/DDBJ whole genome shotgun (WGS) entry which is preliminary data.</text>
</comment>
<dbReference type="InterPro" id="IPR020845">
    <property type="entry name" value="AMP-binding_CS"/>
</dbReference>
<dbReference type="PANTHER" id="PTHR43605:SF10">
    <property type="entry name" value="ACYL-COA SYNTHETASE MEDIUM CHAIN FAMILY MEMBER 3"/>
    <property type="match status" value="1"/>
</dbReference>
<feature type="domain" description="AMP-dependent synthetase/ligase" evidence="5">
    <location>
        <begin position="31"/>
        <end position="381"/>
    </location>
</feature>
<dbReference type="InterPro" id="IPR045851">
    <property type="entry name" value="AMP-bd_C_sf"/>
</dbReference>
<evidence type="ECO:0000259" key="5">
    <source>
        <dbReference type="Pfam" id="PF00501"/>
    </source>
</evidence>
<dbReference type="Proteomes" id="UP000553766">
    <property type="component" value="Unassembled WGS sequence"/>
</dbReference>
<dbReference type="InterPro" id="IPR000873">
    <property type="entry name" value="AMP-dep_synth/lig_dom"/>
</dbReference>
<keyword evidence="3" id="KW-0547">Nucleotide-binding</keyword>
<dbReference type="Pfam" id="PF00501">
    <property type="entry name" value="AMP-binding"/>
    <property type="match status" value="1"/>
</dbReference>
<dbReference type="FunFam" id="3.30.300.30:FF:000005">
    <property type="entry name" value="Acyl-coenzyme A synthetase ACSM5, mitochondrial"/>
    <property type="match status" value="1"/>
</dbReference>
<dbReference type="PROSITE" id="PS00455">
    <property type="entry name" value="AMP_BINDING"/>
    <property type="match status" value="1"/>
</dbReference>
<keyword evidence="4" id="KW-0067">ATP-binding</keyword>
<dbReference type="EC" id="6.2.1.1" evidence="7"/>
<dbReference type="GO" id="GO:0006637">
    <property type="term" value="P:acyl-CoA metabolic process"/>
    <property type="evidence" value="ECO:0007669"/>
    <property type="project" value="TreeGrafter"/>
</dbReference>
<dbReference type="GO" id="GO:0006633">
    <property type="term" value="P:fatty acid biosynthetic process"/>
    <property type="evidence" value="ECO:0007669"/>
    <property type="project" value="TreeGrafter"/>
</dbReference>
<reference evidence="7 8" key="1">
    <citation type="submission" date="2020-08" db="EMBL/GenBank/DDBJ databases">
        <title>Genomic Encyclopedia of Type Strains, Phase IV (KMG-IV): sequencing the most valuable type-strain genomes for metagenomic binning, comparative biology and taxonomic classification.</title>
        <authorList>
            <person name="Goeker M."/>
        </authorList>
    </citation>
    <scope>NUCLEOTIDE SEQUENCE [LARGE SCALE GENOMIC DNA]</scope>
    <source>
        <strain evidence="7 8">DSM 103377</strain>
    </source>
</reference>
<dbReference type="GO" id="GO:0004321">
    <property type="term" value="F:fatty-acyl-CoA synthase activity"/>
    <property type="evidence" value="ECO:0007669"/>
    <property type="project" value="TreeGrafter"/>
</dbReference>
<feature type="domain" description="AMP-binding enzyme C-terminal" evidence="6">
    <location>
        <begin position="430"/>
        <end position="508"/>
    </location>
</feature>
<dbReference type="SUPFAM" id="SSF56801">
    <property type="entry name" value="Acetyl-CoA synthetase-like"/>
    <property type="match status" value="1"/>
</dbReference>
<comment type="similarity">
    <text evidence="1">Belongs to the ATP-dependent AMP-binding enzyme family.</text>
</comment>
<evidence type="ECO:0000259" key="6">
    <source>
        <dbReference type="Pfam" id="PF13193"/>
    </source>
</evidence>
<keyword evidence="2 7" id="KW-0436">Ligase</keyword>
<keyword evidence="8" id="KW-1185">Reference proteome</keyword>
<evidence type="ECO:0000256" key="3">
    <source>
        <dbReference type="ARBA" id="ARBA00022741"/>
    </source>
</evidence>
<dbReference type="InterPro" id="IPR025110">
    <property type="entry name" value="AMP-bd_C"/>
</dbReference>
<accession>A0A840WQ10</accession>